<dbReference type="EMBL" id="JBHMEZ010000032">
    <property type="protein sequence ID" value="MFB9055071.1"/>
    <property type="molecule type" value="Genomic_DNA"/>
</dbReference>
<sequence>MTTTQTTLAEQMHQCADRTERKQLLKALSNEAKQIIELNGLDKRVNEVLVQMMTDGTHKEFNNFWEWKKQGYKVKKGAKAFFIWSKKREATKQTESGEDEEFKFFSLAYLFSNAQVEPLTKKANA</sequence>
<gene>
    <name evidence="1" type="ORF">ACFFVB_18465</name>
</gene>
<evidence type="ECO:0008006" key="3">
    <source>
        <dbReference type="Google" id="ProtNLM"/>
    </source>
</evidence>
<organism evidence="1 2">
    <name type="scientific">Formosa undariae</name>
    <dbReference type="NCBI Taxonomy" id="1325436"/>
    <lineage>
        <taxon>Bacteria</taxon>
        <taxon>Pseudomonadati</taxon>
        <taxon>Bacteroidota</taxon>
        <taxon>Flavobacteriia</taxon>
        <taxon>Flavobacteriales</taxon>
        <taxon>Flavobacteriaceae</taxon>
        <taxon>Formosa</taxon>
    </lineage>
</organism>
<comment type="caution">
    <text evidence="1">The sequence shown here is derived from an EMBL/GenBank/DDBJ whole genome shotgun (WGS) entry which is preliminary data.</text>
</comment>
<protein>
    <recommendedName>
        <fullName evidence="3">N-terminal domain-containing protein</fullName>
    </recommendedName>
</protein>
<dbReference type="RefSeq" id="WP_382384765.1">
    <property type="nucleotide sequence ID" value="NZ_JBHMEZ010000032.1"/>
</dbReference>
<evidence type="ECO:0000313" key="2">
    <source>
        <dbReference type="Proteomes" id="UP001589605"/>
    </source>
</evidence>
<evidence type="ECO:0000313" key="1">
    <source>
        <dbReference type="EMBL" id="MFB9055071.1"/>
    </source>
</evidence>
<accession>A0ABV5F6J5</accession>
<keyword evidence="2" id="KW-1185">Reference proteome</keyword>
<proteinExistence type="predicted"/>
<name>A0ABV5F6J5_9FLAO</name>
<reference evidence="1 2" key="1">
    <citation type="submission" date="2024-09" db="EMBL/GenBank/DDBJ databases">
        <authorList>
            <person name="Sun Q."/>
            <person name="Mori K."/>
        </authorList>
    </citation>
    <scope>NUCLEOTIDE SEQUENCE [LARGE SCALE GENOMIC DNA]</scope>
    <source>
        <strain evidence="1 2">CECT 8286</strain>
    </source>
</reference>
<dbReference type="Proteomes" id="UP001589605">
    <property type="component" value="Unassembled WGS sequence"/>
</dbReference>